<dbReference type="RefSeq" id="WP_264224771.1">
    <property type="nucleotide sequence ID" value="NZ_CP107716.1"/>
</dbReference>
<dbReference type="PROSITE" id="PS01124">
    <property type="entry name" value="HTH_ARAC_FAMILY_2"/>
    <property type="match status" value="1"/>
</dbReference>
<evidence type="ECO:0000256" key="1">
    <source>
        <dbReference type="ARBA" id="ARBA00023015"/>
    </source>
</evidence>
<dbReference type="SMART" id="SM00342">
    <property type="entry name" value="HTH_ARAC"/>
    <property type="match status" value="1"/>
</dbReference>
<dbReference type="Gene3D" id="1.10.10.60">
    <property type="entry name" value="Homeodomain-like"/>
    <property type="match status" value="2"/>
</dbReference>
<accession>A0ABY6IKJ8</accession>
<dbReference type="PANTHER" id="PTHR46796:SF13">
    <property type="entry name" value="HTH-TYPE TRANSCRIPTIONAL ACTIVATOR RHAS"/>
    <property type="match status" value="1"/>
</dbReference>
<evidence type="ECO:0000313" key="6">
    <source>
        <dbReference type="Proteomes" id="UP001163882"/>
    </source>
</evidence>
<dbReference type="EMBL" id="CP107716">
    <property type="protein sequence ID" value="UYQ71110.1"/>
    <property type="molecule type" value="Genomic_DNA"/>
</dbReference>
<dbReference type="PANTHER" id="PTHR46796">
    <property type="entry name" value="HTH-TYPE TRANSCRIPTIONAL ACTIVATOR RHAS-RELATED"/>
    <property type="match status" value="1"/>
</dbReference>
<sequence>MLHESQTLFLVEKAVRSIESGVDDGAVEYVRGIANQLNISHHHLHRTFAAAVGAPPGAYRRLVSMHAAALRLQWSHEPIGRIGYAVGYASQAAFTRVFDRFFGTLPGRYRTAYGRARTTVPPVESATFVRVHDGIPLLLLAKRYRGHPTDIDGFWDDFLQRYRAVIGQYSRPLRRVGLIYNDWRADPDNLVRYDCCVVVEPRDSVDLRNPPPGLHAVLSREREYAGYCFPSGTFDRQRAYAEIGDSLFFRRSLAVTEDPVMELHDEARPGETTLLYAVE</sequence>
<organism evidence="5 6">
    <name type="scientific">Pelagibacterium flavum</name>
    <dbReference type="NCBI Taxonomy" id="2984530"/>
    <lineage>
        <taxon>Bacteria</taxon>
        <taxon>Pseudomonadati</taxon>
        <taxon>Pseudomonadota</taxon>
        <taxon>Alphaproteobacteria</taxon>
        <taxon>Hyphomicrobiales</taxon>
        <taxon>Devosiaceae</taxon>
        <taxon>Pelagibacterium</taxon>
    </lineage>
</organism>
<dbReference type="Pfam" id="PF12833">
    <property type="entry name" value="HTH_18"/>
    <property type="match status" value="1"/>
</dbReference>
<keyword evidence="1" id="KW-0805">Transcription regulation</keyword>
<dbReference type="InterPro" id="IPR009057">
    <property type="entry name" value="Homeodomain-like_sf"/>
</dbReference>
<dbReference type="InterPro" id="IPR018060">
    <property type="entry name" value="HTH_AraC"/>
</dbReference>
<reference evidence="5" key="1">
    <citation type="submission" date="2022-10" db="EMBL/GenBank/DDBJ databases">
        <title>YIM 151497 complete genome.</title>
        <authorList>
            <person name="Chen X."/>
        </authorList>
    </citation>
    <scope>NUCLEOTIDE SEQUENCE</scope>
    <source>
        <strain evidence="5">YIM 151497</strain>
    </source>
</reference>
<keyword evidence="3" id="KW-0804">Transcription</keyword>
<feature type="domain" description="HTH araC/xylS-type" evidence="4">
    <location>
        <begin position="12"/>
        <end position="112"/>
    </location>
</feature>
<dbReference type="Gene3D" id="3.20.80.10">
    <property type="entry name" value="Regulatory factor, effector binding domain"/>
    <property type="match status" value="1"/>
</dbReference>
<dbReference type="InterPro" id="IPR050204">
    <property type="entry name" value="AraC_XylS_family_regulators"/>
</dbReference>
<evidence type="ECO:0000313" key="5">
    <source>
        <dbReference type="EMBL" id="UYQ71110.1"/>
    </source>
</evidence>
<dbReference type="Proteomes" id="UP001163882">
    <property type="component" value="Chromosome"/>
</dbReference>
<dbReference type="SUPFAM" id="SSF46689">
    <property type="entry name" value="Homeodomain-like"/>
    <property type="match status" value="1"/>
</dbReference>
<gene>
    <name evidence="5" type="ORF">OF122_13740</name>
</gene>
<evidence type="ECO:0000256" key="3">
    <source>
        <dbReference type="ARBA" id="ARBA00023163"/>
    </source>
</evidence>
<name>A0ABY6IKJ8_9HYPH</name>
<protein>
    <submittedName>
        <fullName evidence="5">Helix-turn-helix domain-containing protein</fullName>
    </submittedName>
</protein>
<evidence type="ECO:0000256" key="2">
    <source>
        <dbReference type="ARBA" id="ARBA00023125"/>
    </source>
</evidence>
<dbReference type="InterPro" id="IPR011256">
    <property type="entry name" value="Reg_factor_effector_dom_sf"/>
</dbReference>
<keyword evidence="2" id="KW-0238">DNA-binding</keyword>
<keyword evidence="6" id="KW-1185">Reference proteome</keyword>
<evidence type="ECO:0000259" key="4">
    <source>
        <dbReference type="PROSITE" id="PS01124"/>
    </source>
</evidence>
<proteinExistence type="predicted"/>